<accession>T0YFF3</accession>
<evidence type="ECO:0000313" key="4">
    <source>
        <dbReference type="EMBL" id="EQD34116.1"/>
    </source>
</evidence>
<dbReference type="FunFam" id="2.120.10.90:FF:000005">
    <property type="entry name" value="DNA topoisomerase 4 subunit A"/>
    <property type="match status" value="1"/>
</dbReference>
<gene>
    <name evidence="4" type="ORF">B1A_18847</name>
</gene>
<comment type="caution">
    <text evidence="4">The sequence shown here is derived from an EMBL/GenBank/DDBJ whole genome shotgun (WGS) entry which is preliminary data.</text>
</comment>
<keyword evidence="3" id="KW-0413">Isomerase</keyword>
<dbReference type="PANTHER" id="PTHR43493">
    <property type="entry name" value="DNA GYRASE/TOPOISOMERASE SUBUNIT A"/>
    <property type="match status" value="1"/>
</dbReference>
<dbReference type="GO" id="GO:0009330">
    <property type="term" value="C:DNA topoisomerase type II (double strand cut, ATP-hydrolyzing) complex"/>
    <property type="evidence" value="ECO:0007669"/>
    <property type="project" value="TreeGrafter"/>
</dbReference>
<dbReference type="Gene3D" id="2.120.10.90">
    <property type="entry name" value="DNA gyrase/topoisomerase IV, subunit A, C-terminal"/>
    <property type="match status" value="1"/>
</dbReference>
<reference evidence="4" key="1">
    <citation type="submission" date="2013-08" db="EMBL/GenBank/DDBJ databases">
        <authorList>
            <person name="Mendez C."/>
            <person name="Richter M."/>
            <person name="Ferrer M."/>
            <person name="Sanchez J."/>
        </authorList>
    </citation>
    <scope>NUCLEOTIDE SEQUENCE</scope>
</reference>
<feature type="non-terminal residue" evidence="4">
    <location>
        <position position="1"/>
    </location>
</feature>
<evidence type="ECO:0000256" key="2">
    <source>
        <dbReference type="ARBA" id="ARBA00023125"/>
    </source>
</evidence>
<dbReference type="GO" id="GO:0003677">
    <property type="term" value="F:DNA binding"/>
    <property type="evidence" value="ECO:0007669"/>
    <property type="project" value="UniProtKB-KW"/>
</dbReference>
<proteinExistence type="predicted"/>
<dbReference type="PANTHER" id="PTHR43493:SF5">
    <property type="entry name" value="DNA GYRASE SUBUNIT A, CHLOROPLASTIC_MITOCHONDRIAL"/>
    <property type="match status" value="1"/>
</dbReference>
<name>T0YFF3_9ZZZZ</name>
<evidence type="ECO:0000256" key="1">
    <source>
        <dbReference type="ARBA" id="ARBA00023029"/>
    </source>
</evidence>
<reference evidence="4" key="2">
    <citation type="journal article" date="2014" name="ISME J.">
        <title>Microbial stratification in low pH oxic and suboxic macroscopic growths along an acid mine drainage.</title>
        <authorList>
            <person name="Mendez-Garcia C."/>
            <person name="Mesa V."/>
            <person name="Sprenger R.R."/>
            <person name="Richter M."/>
            <person name="Diez M.S."/>
            <person name="Solano J."/>
            <person name="Bargiela R."/>
            <person name="Golyshina O.V."/>
            <person name="Manteca A."/>
            <person name="Ramos J.L."/>
            <person name="Gallego J.R."/>
            <person name="Llorente I."/>
            <person name="Martins Dos Santos V.A."/>
            <person name="Jensen O.N."/>
            <person name="Pelaez A.I."/>
            <person name="Sanchez J."/>
            <person name="Ferrer M."/>
        </authorList>
    </citation>
    <scope>NUCLEOTIDE SEQUENCE</scope>
</reference>
<dbReference type="InterPro" id="IPR006691">
    <property type="entry name" value="GyrA/parC_rep"/>
</dbReference>
<dbReference type="GO" id="GO:0005737">
    <property type="term" value="C:cytoplasm"/>
    <property type="evidence" value="ECO:0007669"/>
    <property type="project" value="TreeGrafter"/>
</dbReference>
<dbReference type="GO" id="GO:0003918">
    <property type="term" value="F:DNA topoisomerase type II (double strand cut, ATP-hydrolyzing) activity"/>
    <property type="evidence" value="ECO:0007669"/>
    <property type="project" value="TreeGrafter"/>
</dbReference>
<organism evidence="4">
    <name type="scientific">mine drainage metagenome</name>
    <dbReference type="NCBI Taxonomy" id="410659"/>
    <lineage>
        <taxon>unclassified sequences</taxon>
        <taxon>metagenomes</taxon>
        <taxon>ecological metagenomes</taxon>
    </lineage>
</organism>
<protein>
    <submittedName>
        <fullName evidence="4">DNA gyrase, A subunit</fullName>
    </submittedName>
</protein>
<dbReference type="EMBL" id="AUZX01013904">
    <property type="protein sequence ID" value="EQD34116.1"/>
    <property type="molecule type" value="Genomic_DNA"/>
</dbReference>
<keyword evidence="1" id="KW-0799">Topoisomerase</keyword>
<dbReference type="GO" id="GO:0005524">
    <property type="term" value="F:ATP binding"/>
    <property type="evidence" value="ECO:0007669"/>
    <property type="project" value="InterPro"/>
</dbReference>
<evidence type="ECO:0000256" key="3">
    <source>
        <dbReference type="ARBA" id="ARBA00023235"/>
    </source>
</evidence>
<feature type="non-terminal residue" evidence="4">
    <location>
        <position position="345"/>
    </location>
</feature>
<dbReference type="AlphaFoldDB" id="T0YFF3"/>
<dbReference type="InterPro" id="IPR050220">
    <property type="entry name" value="Type_II_DNA_Topoisomerases"/>
</dbReference>
<dbReference type="Pfam" id="PF03989">
    <property type="entry name" value="DNA_gyraseA_C"/>
    <property type="match status" value="6"/>
</dbReference>
<sequence length="345" mass="37230">LRETCTYLEALLGDPVKLRDEVIGDLSVIRERFGDARRTRIVNDPGDLVVEDLIEDEDLVVTLTQAGYIKAMPVSAFKSQARGGKGVMGTRLKEEDLITSVVYTSSHSYLLLFTNLGRVYRLRGHEIPVKERSARGTAIVNIVSMDPGEKVAEIVSAREHSGDGYLIFVTKQGLVKKTKLEEYDKSRREGIIAITLRPGDELVKVMGTSGNDEIVMFSSYGKGIRFSERDVRSVGRVAAGVIGMRMSQGDTVVGSDIVSAGSNVLLMTSAGYGKRTGIEQFNTQARGGQGVRAIRTTAARGNLAGAFLVDMASEILVVSTGGTVIRVAVADVARQGRDATGVRVM</sequence>
<dbReference type="GO" id="GO:0006265">
    <property type="term" value="P:DNA topological change"/>
    <property type="evidence" value="ECO:0007669"/>
    <property type="project" value="InterPro"/>
</dbReference>
<dbReference type="SUPFAM" id="SSF101904">
    <property type="entry name" value="GyrA/ParC C-terminal domain-like"/>
    <property type="match status" value="1"/>
</dbReference>
<dbReference type="InterPro" id="IPR035516">
    <property type="entry name" value="Gyrase/topoIV_suA_C"/>
</dbReference>
<keyword evidence="2" id="KW-0238">DNA-binding</keyword>